<dbReference type="InterPro" id="IPR009326">
    <property type="entry name" value="DUF984"/>
</dbReference>
<evidence type="ECO:0000256" key="1">
    <source>
        <dbReference type="SAM" id="MobiDB-lite"/>
    </source>
</evidence>
<feature type="domain" description="ASCH" evidence="2">
    <location>
        <begin position="68"/>
        <end position="189"/>
    </location>
</feature>
<gene>
    <name evidence="3" type="ORF">J2S45_002074</name>
</gene>
<dbReference type="Proteomes" id="UP001230145">
    <property type="component" value="Unassembled WGS sequence"/>
</dbReference>
<accession>A0ABT9PKY3</accession>
<dbReference type="PANTHER" id="PTHR39203">
    <property type="entry name" value="CYTOPLASMIC PROTEIN-RELATED"/>
    <property type="match status" value="1"/>
</dbReference>
<sequence length="191" mass="19966">MAELEPGGSGVGDAFGEQPAPGGMDAPLAPAEADLEAFWTHAIIAGRLNPIDAVGGQTDLVSLRPGAFAFGETRSAANELAELVIAGRKTATSSYSAAYGTEGESFPGVDDMWILCDGEGRPRALLRNTEVKVVPFNEVGQDVARAEGAADLPSWRAEHEQFFQSEGAELGYAFDPAGGVVIEFFTVLYAG</sequence>
<reference evidence="3 4" key="1">
    <citation type="submission" date="2023-07" db="EMBL/GenBank/DDBJ databases">
        <title>Sequencing the genomes of 1000 actinobacteria strains.</title>
        <authorList>
            <person name="Klenk H.-P."/>
        </authorList>
    </citation>
    <scope>NUCLEOTIDE SEQUENCE [LARGE SCALE GENOMIC DNA]</scope>
    <source>
        <strain evidence="3 4">DSM 19515</strain>
    </source>
</reference>
<feature type="region of interest" description="Disordered" evidence="1">
    <location>
        <begin position="1"/>
        <end position="28"/>
    </location>
</feature>
<dbReference type="SUPFAM" id="SSF88697">
    <property type="entry name" value="PUA domain-like"/>
    <property type="match status" value="1"/>
</dbReference>
<dbReference type="SMART" id="SM01022">
    <property type="entry name" value="ASCH"/>
    <property type="match status" value="1"/>
</dbReference>
<dbReference type="EMBL" id="JAUSQL010000001">
    <property type="protein sequence ID" value="MDP9833395.1"/>
    <property type="molecule type" value="Genomic_DNA"/>
</dbReference>
<keyword evidence="4" id="KW-1185">Reference proteome</keyword>
<evidence type="ECO:0000313" key="3">
    <source>
        <dbReference type="EMBL" id="MDP9833395.1"/>
    </source>
</evidence>
<proteinExistence type="predicted"/>
<dbReference type="InterPro" id="IPR007374">
    <property type="entry name" value="ASCH_domain"/>
</dbReference>
<evidence type="ECO:0000259" key="2">
    <source>
        <dbReference type="SMART" id="SM01022"/>
    </source>
</evidence>
<dbReference type="RefSeq" id="WP_307635361.1">
    <property type="nucleotide sequence ID" value="NZ_JAUSQL010000001.1"/>
</dbReference>
<evidence type="ECO:0000313" key="4">
    <source>
        <dbReference type="Proteomes" id="UP001230145"/>
    </source>
</evidence>
<dbReference type="PANTHER" id="PTHR39203:SF1">
    <property type="entry name" value="CYTOPLASMIC PROTEIN"/>
    <property type="match status" value="1"/>
</dbReference>
<dbReference type="InterPro" id="IPR015947">
    <property type="entry name" value="PUA-like_sf"/>
</dbReference>
<organism evidence="3 4">
    <name type="scientific">Trueperella abortisuis</name>
    <dbReference type="NCBI Taxonomy" id="445930"/>
    <lineage>
        <taxon>Bacteria</taxon>
        <taxon>Bacillati</taxon>
        <taxon>Actinomycetota</taxon>
        <taxon>Actinomycetes</taxon>
        <taxon>Actinomycetales</taxon>
        <taxon>Actinomycetaceae</taxon>
        <taxon>Trueperella</taxon>
    </lineage>
</organism>
<dbReference type="Gene3D" id="3.10.400.10">
    <property type="entry name" value="Sulfate adenylyltransferase"/>
    <property type="match status" value="1"/>
</dbReference>
<protein>
    <submittedName>
        <fullName evidence="3">Uncharacterized protein YhfF</fullName>
    </submittedName>
</protein>
<name>A0ABT9PKY3_9ACTO</name>
<dbReference type="Pfam" id="PF04266">
    <property type="entry name" value="ASCH"/>
    <property type="match status" value="1"/>
</dbReference>
<comment type="caution">
    <text evidence="3">The sequence shown here is derived from an EMBL/GenBank/DDBJ whole genome shotgun (WGS) entry which is preliminary data.</text>
</comment>